<sequence length="163" mass="18500">MHQLDTLKKLDALLMKSDVDSSDWGEYEYQDGELLLSQLSDGDRALLLRSAATKPTNWRGCLVSILRPSMVDEGDQLINALWDADQNVVSEAMHRLYFYCGFINSARKGVFEDARRRVGPFWDRVRSDKRVLERLESLARNNAWATHWIVLAGTAAAEVGREG</sequence>
<evidence type="ECO:0008006" key="3">
    <source>
        <dbReference type="Google" id="ProtNLM"/>
    </source>
</evidence>
<accession>A0A2W5P8X3</accession>
<proteinExistence type="predicted"/>
<organism evidence="1 2">
    <name type="scientific">Variovorax paradoxus</name>
    <dbReference type="NCBI Taxonomy" id="34073"/>
    <lineage>
        <taxon>Bacteria</taxon>
        <taxon>Pseudomonadati</taxon>
        <taxon>Pseudomonadota</taxon>
        <taxon>Betaproteobacteria</taxon>
        <taxon>Burkholderiales</taxon>
        <taxon>Comamonadaceae</taxon>
        <taxon>Variovorax</taxon>
    </lineage>
</organism>
<dbReference type="AlphaFoldDB" id="A0A2W5P8X3"/>
<dbReference type="EMBL" id="QFPP01000648">
    <property type="protein sequence ID" value="PZQ62192.1"/>
    <property type="molecule type" value="Genomic_DNA"/>
</dbReference>
<reference evidence="1 2" key="1">
    <citation type="submission" date="2017-08" db="EMBL/GenBank/DDBJ databases">
        <title>Infants hospitalized years apart are colonized by the same room-sourced microbial strains.</title>
        <authorList>
            <person name="Brooks B."/>
            <person name="Olm M.R."/>
            <person name="Firek B.A."/>
            <person name="Baker R."/>
            <person name="Thomas B.C."/>
            <person name="Morowitz M.J."/>
            <person name="Banfield J.F."/>
        </authorList>
    </citation>
    <scope>NUCLEOTIDE SEQUENCE [LARGE SCALE GENOMIC DNA]</scope>
    <source>
        <strain evidence="1">S2_005_003_R2_41</strain>
    </source>
</reference>
<comment type="caution">
    <text evidence="1">The sequence shown here is derived from an EMBL/GenBank/DDBJ whole genome shotgun (WGS) entry which is preliminary data.</text>
</comment>
<gene>
    <name evidence="1" type="ORF">DI563_28730</name>
</gene>
<dbReference type="Proteomes" id="UP000249135">
    <property type="component" value="Unassembled WGS sequence"/>
</dbReference>
<protein>
    <recommendedName>
        <fullName evidence="3">HEAT repeat domain-containing protein</fullName>
    </recommendedName>
</protein>
<evidence type="ECO:0000313" key="2">
    <source>
        <dbReference type="Proteomes" id="UP000249135"/>
    </source>
</evidence>
<name>A0A2W5P8X3_VARPD</name>
<evidence type="ECO:0000313" key="1">
    <source>
        <dbReference type="EMBL" id="PZQ62192.1"/>
    </source>
</evidence>